<proteinExistence type="predicted"/>
<feature type="domain" description="Metallo-beta-lactamase" evidence="1">
    <location>
        <begin position="35"/>
        <end position="233"/>
    </location>
</feature>
<dbReference type="Pfam" id="PF12706">
    <property type="entry name" value="Lactamase_B_2"/>
    <property type="match status" value="1"/>
</dbReference>
<dbReference type="SMART" id="SM00849">
    <property type="entry name" value="Lactamase_B"/>
    <property type="match status" value="1"/>
</dbReference>
<evidence type="ECO:0000313" key="2">
    <source>
        <dbReference type="EMBL" id="OYR19605.1"/>
    </source>
</evidence>
<dbReference type="Gene3D" id="3.60.15.10">
    <property type="entry name" value="Ribonuclease Z/Hydroxyacylglutathione hydrolase-like"/>
    <property type="match status" value="1"/>
</dbReference>
<evidence type="ECO:0000259" key="1">
    <source>
        <dbReference type="SMART" id="SM00849"/>
    </source>
</evidence>
<comment type="caution">
    <text evidence="2">The sequence shown here is derived from an EMBL/GenBank/DDBJ whole genome shotgun (WGS) entry which is preliminary data.</text>
</comment>
<organism evidence="2 3">
    <name type="scientific">Brucella rhizosphaerae</name>
    <dbReference type="NCBI Taxonomy" id="571254"/>
    <lineage>
        <taxon>Bacteria</taxon>
        <taxon>Pseudomonadati</taxon>
        <taxon>Pseudomonadota</taxon>
        <taxon>Alphaproteobacteria</taxon>
        <taxon>Hyphomicrobiales</taxon>
        <taxon>Brucellaceae</taxon>
        <taxon>Brucella/Ochrobactrum group</taxon>
        <taxon>Brucella</taxon>
    </lineage>
</organism>
<dbReference type="SUPFAM" id="SSF56281">
    <property type="entry name" value="Metallo-hydrolase/oxidoreductase"/>
    <property type="match status" value="1"/>
</dbReference>
<dbReference type="OrthoDB" id="9803916at2"/>
<sequence>MHSLQTDHSSAKNNGENFAVTVIGAGTILPANGRSPSCHLLRYGKQYAIFDLGPGSISRLALADVDYRDIEMIFISHLHPDHTLDIVTLLHSLNATPGWVRTKPLIIAGCYGLKTFIERLLEIYRDAVPESYSLEVLELTAGRHEVATMTVETWLTGHTSNSLAFRVELANGTFVYSGDAVDRTAMAQIARGADIFVCECSFENGTQTDDHLTPEGAAMIAQMAGVGQLVLTHVYPHADLALVCTQAAEHFAGPVIIATDGTVVSC</sequence>
<dbReference type="Proteomes" id="UP000216345">
    <property type="component" value="Unassembled WGS sequence"/>
</dbReference>
<name>A0A256FXN8_9HYPH</name>
<accession>A0A256FXN8</accession>
<dbReference type="PANTHER" id="PTHR46018">
    <property type="entry name" value="ZINC PHOSPHODIESTERASE ELAC PROTEIN 1"/>
    <property type="match status" value="1"/>
</dbReference>
<dbReference type="RefSeq" id="WP_094573421.1">
    <property type="nucleotide sequence ID" value="NZ_JBHEEL010000024.1"/>
</dbReference>
<gene>
    <name evidence="2" type="ORF">CEV32_4937</name>
</gene>
<protein>
    <submittedName>
        <fullName evidence="2">Metallo-beta-lactamase superfamily protein</fullName>
    </submittedName>
</protein>
<dbReference type="InterPro" id="IPR001279">
    <property type="entry name" value="Metallo-B-lactamas"/>
</dbReference>
<dbReference type="CDD" id="cd16272">
    <property type="entry name" value="RNaseZ_MBL-fold"/>
    <property type="match status" value="1"/>
</dbReference>
<dbReference type="GO" id="GO:0042781">
    <property type="term" value="F:3'-tRNA processing endoribonuclease activity"/>
    <property type="evidence" value="ECO:0007669"/>
    <property type="project" value="TreeGrafter"/>
</dbReference>
<dbReference type="AlphaFoldDB" id="A0A256FXN8"/>
<dbReference type="EMBL" id="NNRK01000002">
    <property type="protein sequence ID" value="OYR19605.1"/>
    <property type="molecule type" value="Genomic_DNA"/>
</dbReference>
<dbReference type="InterPro" id="IPR036866">
    <property type="entry name" value="RibonucZ/Hydroxyglut_hydro"/>
</dbReference>
<dbReference type="PANTHER" id="PTHR46018:SF2">
    <property type="entry name" value="ZINC PHOSPHODIESTERASE ELAC PROTEIN 1"/>
    <property type="match status" value="1"/>
</dbReference>
<keyword evidence="3" id="KW-1185">Reference proteome</keyword>
<evidence type="ECO:0000313" key="3">
    <source>
        <dbReference type="Proteomes" id="UP000216345"/>
    </source>
</evidence>
<reference evidence="2 3" key="1">
    <citation type="submission" date="2017-07" db="EMBL/GenBank/DDBJ databases">
        <title>Phylogenetic study on the rhizospheric bacterium Ochrobactrum sp. A44.</title>
        <authorList>
            <person name="Krzyzanowska D.M."/>
            <person name="Ossowicki A."/>
            <person name="Rajewska M."/>
            <person name="Maciag T."/>
            <person name="Kaczynski Z."/>
            <person name="Czerwicka M."/>
            <person name="Jafra S."/>
        </authorList>
    </citation>
    <scope>NUCLEOTIDE SEQUENCE [LARGE SCALE GENOMIC DNA]</scope>
    <source>
        <strain evidence="2 3">PR17</strain>
    </source>
</reference>